<dbReference type="EMBL" id="CAJZBQ010000027">
    <property type="protein sequence ID" value="CAG9321137.1"/>
    <property type="molecule type" value="Genomic_DNA"/>
</dbReference>
<dbReference type="Proteomes" id="UP001162131">
    <property type="component" value="Unassembled WGS sequence"/>
</dbReference>
<dbReference type="AlphaFoldDB" id="A0AAU9JA28"/>
<accession>A0AAU9JA28</accession>
<protein>
    <submittedName>
        <fullName evidence="1">Uncharacterized protein</fullName>
    </submittedName>
</protein>
<comment type="caution">
    <text evidence="1">The sequence shown here is derived from an EMBL/GenBank/DDBJ whole genome shotgun (WGS) entry which is preliminary data.</text>
</comment>
<evidence type="ECO:0000313" key="1">
    <source>
        <dbReference type="EMBL" id="CAG9321137.1"/>
    </source>
</evidence>
<sequence>MISSGVPRFDLKPQELGSRPRLISQESYDCGMNFNDNSDFEPSSPSEQKTEESLPLICLPKLEISHGVLEAKDSIVTSHCVYEHERLGFTPLSHTICSDGGNSVSEDDFSFGMDMDLETNYNPFQEPTEIISEDIKAAIYKRYCDMANNVKLFNFRGEKISLYEQLSELQTRMKGFRETRLKLR</sequence>
<name>A0AAU9JA28_9CILI</name>
<reference evidence="1" key="1">
    <citation type="submission" date="2021-09" db="EMBL/GenBank/DDBJ databases">
        <authorList>
            <consortium name="AG Swart"/>
            <person name="Singh M."/>
            <person name="Singh A."/>
            <person name="Seah K."/>
            <person name="Emmerich C."/>
        </authorList>
    </citation>
    <scope>NUCLEOTIDE SEQUENCE</scope>
    <source>
        <strain evidence="1">ATCC30299</strain>
    </source>
</reference>
<organism evidence="1 2">
    <name type="scientific">Blepharisma stoltei</name>
    <dbReference type="NCBI Taxonomy" id="1481888"/>
    <lineage>
        <taxon>Eukaryota</taxon>
        <taxon>Sar</taxon>
        <taxon>Alveolata</taxon>
        <taxon>Ciliophora</taxon>
        <taxon>Postciliodesmatophora</taxon>
        <taxon>Heterotrichea</taxon>
        <taxon>Heterotrichida</taxon>
        <taxon>Blepharismidae</taxon>
        <taxon>Blepharisma</taxon>
    </lineage>
</organism>
<evidence type="ECO:0000313" key="2">
    <source>
        <dbReference type="Proteomes" id="UP001162131"/>
    </source>
</evidence>
<keyword evidence="2" id="KW-1185">Reference proteome</keyword>
<gene>
    <name evidence="1" type="ORF">BSTOLATCC_MIC27705</name>
</gene>
<proteinExistence type="predicted"/>